<dbReference type="Pfam" id="PF01734">
    <property type="entry name" value="Patatin"/>
    <property type="match status" value="1"/>
</dbReference>
<comment type="caution">
    <text evidence="7">The sequence shown here is derived from an EMBL/GenBank/DDBJ whole genome shotgun (WGS) entry which is preliminary data.</text>
</comment>
<feature type="short sequence motif" description="GXGXXG" evidence="4">
    <location>
        <begin position="36"/>
        <end position="41"/>
    </location>
</feature>
<feature type="short sequence motif" description="GXSXG" evidence="4">
    <location>
        <begin position="63"/>
        <end position="67"/>
    </location>
</feature>
<proteinExistence type="predicted"/>
<name>A0A845BRL0_9NEIS</name>
<dbReference type="Gene3D" id="3.40.1090.10">
    <property type="entry name" value="Cytosolic phospholipase A2 catalytic domain"/>
    <property type="match status" value="2"/>
</dbReference>
<evidence type="ECO:0000259" key="6">
    <source>
        <dbReference type="PROSITE" id="PS51635"/>
    </source>
</evidence>
<dbReference type="InterPro" id="IPR050301">
    <property type="entry name" value="NTE"/>
</dbReference>
<evidence type="ECO:0000256" key="5">
    <source>
        <dbReference type="SAM" id="SignalP"/>
    </source>
</evidence>
<dbReference type="AlphaFoldDB" id="A0A845BRL0"/>
<dbReference type="InterPro" id="IPR016035">
    <property type="entry name" value="Acyl_Trfase/lysoPLipase"/>
</dbReference>
<feature type="signal peptide" evidence="5">
    <location>
        <begin position="1"/>
        <end position="22"/>
    </location>
</feature>
<dbReference type="PANTHER" id="PTHR14226">
    <property type="entry name" value="NEUROPATHY TARGET ESTERASE/SWISS CHEESE D.MELANOGASTER"/>
    <property type="match status" value="1"/>
</dbReference>
<feature type="domain" description="PNPLA" evidence="6">
    <location>
        <begin position="32"/>
        <end position="223"/>
    </location>
</feature>
<keyword evidence="2 4" id="KW-0442">Lipid degradation</keyword>
<feature type="active site" description="Proton acceptor" evidence="4">
    <location>
        <position position="210"/>
    </location>
</feature>
<feature type="active site" description="Nucleophile" evidence="4">
    <location>
        <position position="65"/>
    </location>
</feature>
<dbReference type="PANTHER" id="PTHR14226:SF29">
    <property type="entry name" value="NEUROPATHY TARGET ESTERASE SWS"/>
    <property type="match status" value="1"/>
</dbReference>
<dbReference type="Gene3D" id="2.40.160.50">
    <property type="entry name" value="membrane protein fhac: a member of the omp85/tpsb transporter family"/>
    <property type="match status" value="1"/>
</dbReference>
<evidence type="ECO:0000256" key="4">
    <source>
        <dbReference type="PROSITE-ProRule" id="PRU01161"/>
    </source>
</evidence>
<dbReference type="GO" id="GO:0016042">
    <property type="term" value="P:lipid catabolic process"/>
    <property type="evidence" value="ECO:0007669"/>
    <property type="project" value="UniProtKB-UniRule"/>
</dbReference>
<dbReference type="PROSITE" id="PS51635">
    <property type="entry name" value="PNPLA"/>
    <property type="match status" value="1"/>
</dbReference>
<dbReference type="CDD" id="cd07205">
    <property type="entry name" value="Pat_PNPLA6_PNPLA7_NTE1_like"/>
    <property type="match status" value="1"/>
</dbReference>
<keyword evidence="8" id="KW-1185">Reference proteome</keyword>
<keyword evidence="5" id="KW-0732">Signal</keyword>
<dbReference type="InterPro" id="IPR002641">
    <property type="entry name" value="PNPLA_dom"/>
</dbReference>
<evidence type="ECO:0000256" key="3">
    <source>
        <dbReference type="ARBA" id="ARBA00023098"/>
    </source>
</evidence>
<evidence type="ECO:0000256" key="2">
    <source>
        <dbReference type="ARBA" id="ARBA00022963"/>
    </source>
</evidence>
<keyword evidence="3 4" id="KW-0443">Lipid metabolism</keyword>
<dbReference type="RefSeq" id="WP_160797680.1">
    <property type="nucleotide sequence ID" value="NZ_WSSB01000012.1"/>
</dbReference>
<accession>A0A845BRL0</accession>
<keyword evidence="1 4" id="KW-0378">Hydrolase</keyword>
<sequence length="730" mass="79111">MKLCRILLTSIFFVITAHPALANLSTPPRIGVVLGGGGARGFAHLGALQELEKLKIPISCIAGTSAGSLIGGIYASGVPLSQLAETFARTDWDLLTSGKPPRADVPYIRKREDTRNYLDLTLGVADGKLRLPRGAINSQSIDLYIRYLTRDAAAGSFDELPIPFRALATDLETGDAVVFDKGDLSTALRASMAVPGVFDAVNVDGRVLVDGMLARNLPVSDIKGRCADVVIAIDVGEPLKKSKDIESWLDVLSQSINLGVNRNVREQLALLGPDDVLLQPKLGSTSATAFSDSMAIAETGRQAVREHAALLSRFSRSDQDYQAWRASLKRKAAPHINEVQLKETSTVNRQALQEKLAIPAGEVPQKDFLDRLQSVFAEGDYDSLSYTLQHVDGRNVAAVMPVERNSGPNTLRFGLSLEGASDGDATFALLASQRRVWMNTAGGTWFNEARVGENLYLGSEFYQPLTATSPFFVSARAFVRDDIYSLYDGSHKRLADFNLRERQIGLAGGLALGKYGEWRLGLFRGDLDSAVKVGDPALLSDTRYHIGGIESSLTIDQFDNPRWPRKGYAMQLKVQKAIEAWTDPAFDQLVTFDGSFDYVTTTAQDLTLRLTGKFNGGTDEGRYIAPLGGFLNLSGYQKDELLGQRAALARVMGYWRVASLPSALGTGVYLGGSLEAGRVWGGLWQEKRSSWLPAGSVFIGADSLIGPLFVGAGYGEGGRLIGYFYLGADY</sequence>
<reference evidence="7 8" key="1">
    <citation type="submission" date="2019-12" db="EMBL/GenBank/DDBJ databases">
        <title>Neisseriaceae gen. nov. sp. Genome sequencing and assembly.</title>
        <authorList>
            <person name="Liu Z."/>
            <person name="Li A."/>
        </authorList>
    </citation>
    <scope>NUCLEOTIDE SEQUENCE [LARGE SCALE GENOMIC DNA]</scope>
    <source>
        <strain evidence="7 8">B2N2-7</strain>
    </source>
</reference>
<dbReference type="EMBL" id="WSSB01000012">
    <property type="protein sequence ID" value="MXR37864.1"/>
    <property type="molecule type" value="Genomic_DNA"/>
</dbReference>
<dbReference type="SUPFAM" id="SSF52151">
    <property type="entry name" value="FabD/lysophospholipase-like"/>
    <property type="match status" value="1"/>
</dbReference>
<evidence type="ECO:0000256" key="1">
    <source>
        <dbReference type="ARBA" id="ARBA00022801"/>
    </source>
</evidence>
<comment type="caution">
    <text evidence="4">Lacks conserved residue(s) required for the propagation of feature annotation.</text>
</comment>
<protein>
    <recommendedName>
        <fullName evidence="6">PNPLA domain-containing protein</fullName>
    </recommendedName>
</protein>
<gene>
    <name evidence="7" type="ORF">GQF02_12855</name>
</gene>
<evidence type="ECO:0000313" key="8">
    <source>
        <dbReference type="Proteomes" id="UP000467214"/>
    </source>
</evidence>
<evidence type="ECO:0000313" key="7">
    <source>
        <dbReference type="EMBL" id="MXR37864.1"/>
    </source>
</evidence>
<dbReference type="Proteomes" id="UP000467214">
    <property type="component" value="Unassembled WGS sequence"/>
</dbReference>
<feature type="chain" id="PRO_5033063003" description="PNPLA domain-containing protein" evidence="5">
    <location>
        <begin position="23"/>
        <end position="730"/>
    </location>
</feature>
<organism evidence="7 8">
    <name type="scientific">Craterilacuibacter sinensis</name>
    <dbReference type="NCBI Taxonomy" id="2686017"/>
    <lineage>
        <taxon>Bacteria</taxon>
        <taxon>Pseudomonadati</taxon>
        <taxon>Pseudomonadota</taxon>
        <taxon>Betaproteobacteria</taxon>
        <taxon>Neisseriales</taxon>
        <taxon>Neisseriaceae</taxon>
        <taxon>Craterilacuibacter</taxon>
    </lineage>
</organism>
<dbReference type="GO" id="GO:0016787">
    <property type="term" value="F:hydrolase activity"/>
    <property type="evidence" value="ECO:0007669"/>
    <property type="project" value="UniProtKB-UniRule"/>
</dbReference>